<gene>
    <name evidence="2" type="ORF">EOV40_009495</name>
</gene>
<dbReference type="KEGG" id="aoy:EOV40_009495"/>
<evidence type="ECO:0000313" key="3">
    <source>
        <dbReference type="Proteomes" id="UP000287027"/>
    </source>
</evidence>
<sequence>MDAACSTTICMRFVMAEKKNKDSKKQAQDEKLDEALDESFPASDPPSQTGFTGDKDPPKKPKK</sequence>
<name>A0A5B9GIR4_9PROT</name>
<feature type="compositionally biased region" description="Basic and acidic residues" evidence="1">
    <location>
        <begin position="53"/>
        <end position="63"/>
    </location>
</feature>
<feature type="region of interest" description="Disordered" evidence="1">
    <location>
        <begin position="17"/>
        <end position="63"/>
    </location>
</feature>
<feature type="compositionally biased region" description="Basic and acidic residues" evidence="1">
    <location>
        <begin position="17"/>
        <end position="34"/>
    </location>
</feature>
<proteinExistence type="predicted"/>
<dbReference type="AlphaFoldDB" id="A0A5B9GIR4"/>
<accession>A0A5B9GIR4</accession>
<dbReference type="EMBL" id="CP042808">
    <property type="protein sequence ID" value="QEE85923.1"/>
    <property type="molecule type" value="Genomic_DNA"/>
</dbReference>
<organism evidence="2 3">
    <name type="scientific">Acetobacter oryzoeni</name>
    <dbReference type="NCBI Taxonomy" id="2500548"/>
    <lineage>
        <taxon>Bacteria</taxon>
        <taxon>Pseudomonadati</taxon>
        <taxon>Pseudomonadota</taxon>
        <taxon>Alphaproteobacteria</taxon>
        <taxon>Acetobacterales</taxon>
        <taxon>Acetobacteraceae</taxon>
        <taxon>Acetobacter</taxon>
    </lineage>
</organism>
<reference evidence="2 3" key="1">
    <citation type="submission" date="2019-08" db="EMBL/GenBank/DDBJ databases">
        <title>Acetobacter oryzioeni sp. nov., isolated from Korean rice wine vinegar.</title>
        <authorList>
            <person name="Baek J.H."/>
            <person name="Kim K.H."/>
            <person name="Jeon C.O."/>
            <person name="Han D.M."/>
        </authorList>
    </citation>
    <scope>NUCLEOTIDE SEQUENCE [LARGE SCALE GENOMIC DNA]</scope>
    <source>
        <strain evidence="2 3">B6</strain>
    </source>
</reference>
<evidence type="ECO:0000313" key="2">
    <source>
        <dbReference type="EMBL" id="QEE85923.1"/>
    </source>
</evidence>
<protein>
    <submittedName>
        <fullName evidence="2">Uncharacterized protein</fullName>
    </submittedName>
</protein>
<keyword evidence="3" id="KW-1185">Reference proteome</keyword>
<dbReference type="Proteomes" id="UP000287027">
    <property type="component" value="Chromosome"/>
</dbReference>
<evidence type="ECO:0000256" key="1">
    <source>
        <dbReference type="SAM" id="MobiDB-lite"/>
    </source>
</evidence>